<reference evidence="4" key="1">
    <citation type="journal article" date="2015" name="Nat. Genet.">
        <title>The genome and transcriptome of the zoonotic hookworm Ancylostoma ceylanicum identify infection-specific gene families.</title>
        <authorList>
            <person name="Schwarz E.M."/>
            <person name="Hu Y."/>
            <person name="Antoshechkin I."/>
            <person name="Miller M.M."/>
            <person name="Sternberg P.W."/>
            <person name="Aroian R.V."/>
        </authorList>
    </citation>
    <scope>NUCLEOTIDE SEQUENCE</scope>
    <source>
        <strain evidence="4">HY135</strain>
    </source>
</reference>
<comment type="caution">
    <text evidence="3">The sequence shown here is derived from an EMBL/GenBank/DDBJ whole genome shotgun (WGS) entry which is preliminary data.</text>
</comment>
<dbReference type="EMBL" id="JARK01001406">
    <property type="protein sequence ID" value="EYC07499.1"/>
    <property type="molecule type" value="Genomic_DNA"/>
</dbReference>
<dbReference type="OrthoDB" id="5909640at2759"/>
<evidence type="ECO:0000256" key="1">
    <source>
        <dbReference type="SAM" id="MobiDB-lite"/>
    </source>
</evidence>
<evidence type="ECO:0000256" key="2">
    <source>
        <dbReference type="SAM" id="Phobius"/>
    </source>
</evidence>
<feature type="compositionally biased region" description="Polar residues" evidence="1">
    <location>
        <begin position="433"/>
        <end position="445"/>
    </location>
</feature>
<keyword evidence="2" id="KW-1133">Transmembrane helix</keyword>
<dbReference type="Proteomes" id="UP000024635">
    <property type="component" value="Unassembled WGS sequence"/>
</dbReference>
<keyword evidence="2" id="KW-0472">Membrane</keyword>
<keyword evidence="4" id="KW-1185">Reference proteome</keyword>
<keyword evidence="2" id="KW-0812">Transmembrane</keyword>
<evidence type="ECO:0000313" key="4">
    <source>
        <dbReference type="Proteomes" id="UP000024635"/>
    </source>
</evidence>
<proteinExistence type="predicted"/>
<accession>A0A016TWT5</accession>
<feature type="region of interest" description="Disordered" evidence="1">
    <location>
        <begin position="376"/>
        <end position="404"/>
    </location>
</feature>
<feature type="compositionally biased region" description="Basic and acidic residues" evidence="1">
    <location>
        <begin position="419"/>
        <end position="432"/>
    </location>
</feature>
<feature type="region of interest" description="Disordered" evidence="1">
    <location>
        <begin position="199"/>
        <end position="228"/>
    </location>
</feature>
<dbReference type="STRING" id="53326.A0A016TWT5"/>
<feature type="compositionally biased region" description="Basic residues" evidence="1">
    <location>
        <begin position="207"/>
        <end position="223"/>
    </location>
</feature>
<protein>
    <submittedName>
        <fullName evidence="3">Uncharacterized protein</fullName>
    </submittedName>
</protein>
<feature type="transmembrane region" description="Helical" evidence="2">
    <location>
        <begin position="345"/>
        <end position="370"/>
    </location>
</feature>
<name>A0A016TWT5_9BILA</name>
<feature type="region of interest" description="Disordered" evidence="1">
    <location>
        <begin position="418"/>
        <end position="445"/>
    </location>
</feature>
<organism evidence="3 4">
    <name type="scientific">Ancylostoma ceylanicum</name>
    <dbReference type="NCBI Taxonomy" id="53326"/>
    <lineage>
        <taxon>Eukaryota</taxon>
        <taxon>Metazoa</taxon>
        <taxon>Ecdysozoa</taxon>
        <taxon>Nematoda</taxon>
        <taxon>Chromadorea</taxon>
        <taxon>Rhabditida</taxon>
        <taxon>Rhabditina</taxon>
        <taxon>Rhabditomorpha</taxon>
        <taxon>Strongyloidea</taxon>
        <taxon>Ancylostomatidae</taxon>
        <taxon>Ancylostomatinae</taxon>
        <taxon>Ancylostoma</taxon>
    </lineage>
</organism>
<dbReference type="AlphaFoldDB" id="A0A016TWT5"/>
<sequence length="445" mass="49316">MTNVDGEGQQDNVVRRSDAALTGLHRKSSRNVCIVRSGLITKDEYRCSSVGFRRGSIPIISTLSLRPFTTNSPRVTVPSPTLYPTGREDGILYQAVVQFSFDSFMYKASSCMPSFTVAIAYVKNPPPDDNDYCHFETTQSSNMISCRRREYLLQDENWIRVTLKNFLYTSLPYQKTRILRCLLKIMHVLNIPEIPKSAPAITTPKSTPKKTSKTTRTTRRTTTRKTTTLTARRTTTSPITTRATTKIPTPLITTSTTTTTTAKITTTAEKSRAFNSTYTNAPSNITSERGQQTLPHATVLPINVSEWPLKPDTSTSSKQVGAHIGGAFGAKKEPTLSKDPNFTSLAIILAPLITLKLILLVLLILTIRYLRRSYKPPKNRSLKGKPTAVPPRSTVSAPVLPSPNALTRKQSTIVVDLWDTPHKPEKNIKSVSKDPTQPQNAKIGK</sequence>
<evidence type="ECO:0000313" key="3">
    <source>
        <dbReference type="EMBL" id="EYC07499.1"/>
    </source>
</evidence>
<gene>
    <name evidence="3" type="primary">Acey_s0070.g463</name>
    <name evidence="3" type="ORF">Y032_0070g463</name>
</gene>